<evidence type="ECO:0000313" key="2">
    <source>
        <dbReference type="WBParaSite" id="ALUE_0001497701-mRNA-1"/>
    </source>
</evidence>
<keyword evidence="1" id="KW-1185">Reference proteome</keyword>
<dbReference type="Proteomes" id="UP000036681">
    <property type="component" value="Unplaced"/>
</dbReference>
<accession>A0A0M3IBA8</accession>
<evidence type="ECO:0000313" key="1">
    <source>
        <dbReference type="Proteomes" id="UP000036681"/>
    </source>
</evidence>
<proteinExistence type="predicted"/>
<sequence length="78" mass="8991">MTEIGFQIVHDEAMSEDPRIVEDYYETTDQHFEQRAASWCFEVQDSSKKYVHLSAGNTGFGLWISATKMFTTLYKICG</sequence>
<organism evidence="1 2">
    <name type="scientific">Ascaris lumbricoides</name>
    <name type="common">Giant roundworm</name>
    <dbReference type="NCBI Taxonomy" id="6252"/>
    <lineage>
        <taxon>Eukaryota</taxon>
        <taxon>Metazoa</taxon>
        <taxon>Ecdysozoa</taxon>
        <taxon>Nematoda</taxon>
        <taxon>Chromadorea</taxon>
        <taxon>Rhabditida</taxon>
        <taxon>Spirurina</taxon>
        <taxon>Ascaridomorpha</taxon>
        <taxon>Ascaridoidea</taxon>
        <taxon>Ascarididae</taxon>
        <taxon>Ascaris</taxon>
    </lineage>
</organism>
<name>A0A0M3IBA8_ASCLU</name>
<dbReference type="WBParaSite" id="ALUE_0001497701-mRNA-1">
    <property type="protein sequence ID" value="ALUE_0001497701-mRNA-1"/>
    <property type="gene ID" value="ALUE_0001497701"/>
</dbReference>
<protein>
    <submittedName>
        <fullName evidence="2">Methyltransferase</fullName>
    </submittedName>
</protein>
<dbReference type="AlphaFoldDB" id="A0A0M3IBA8"/>
<reference evidence="2" key="1">
    <citation type="submission" date="2017-02" db="UniProtKB">
        <authorList>
            <consortium name="WormBaseParasite"/>
        </authorList>
    </citation>
    <scope>IDENTIFICATION</scope>
</reference>